<proteinExistence type="predicted"/>
<sequence length="395" mass="42236">MKAEVAYTPLLAAARALKPYSTPANTLPRWRASSRLLHLHADGHTVTMTASTGDETATVALPGAVPDSSHDGGCALPPEALINALAVIKPAGRAAARATVTMDHHADRLHLTVADGPTIDLDTATPPEPAPAIPAAVGQLVTEGGVVGWCDLVAGAATAASREPARRELAVVRLHRDYPRTVLVVEATDTRRVHRGIWRGPGSDLGRDLGTEPMDVRIPVEAAVRAVRLLRALDPTGHLRVRADDRLVTWRTDRVHVSARIGGGQFPDLEKLREDVLDDATTRFTVERTALLSVLDTAHRLTAPARQPRIRLERPDPGVLDVVVLSPAGTAVYTGQLPVTAASGPTYHMLLNPVFVRDAVGFLDGDTVTVHSSPDWLPTYLAGARRHAIVMRVRG</sequence>
<name>A0A8J4E7S8_9ACTN</name>
<reference evidence="1" key="1">
    <citation type="submission" date="2021-01" db="EMBL/GenBank/DDBJ databases">
        <title>Whole genome shotgun sequence of Virgisporangium aurantiacum NBRC 16421.</title>
        <authorList>
            <person name="Komaki H."/>
            <person name="Tamura T."/>
        </authorList>
    </citation>
    <scope>NUCLEOTIDE SEQUENCE</scope>
    <source>
        <strain evidence="1">NBRC 16421</strain>
    </source>
</reference>
<dbReference type="Gene3D" id="3.70.10.10">
    <property type="match status" value="1"/>
</dbReference>
<evidence type="ECO:0000313" key="2">
    <source>
        <dbReference type="Proteomes" id="UP000612585"/>
    </source>
</evidence>
<keyword evidence="2" id="KW-1185">Reference proteome</keyword>
<comment type="caution">
    <text evidence="1">The sequence shown here is derived from an EMBL/GenBank/DDBJ whole genome shotgun (WGS) entry which is preliminary data.</text>
</comment>
<dbReference type="EMBL" id="BOPG01000075">
    <property type="protein sequence ID" value="GIJ62082.1"/>
    <property type="molecule type" value="Genomic_DNA"/>
</dbReference>
<protein>
    <submittedName>
        <fullName evidence="1">Uncharacterized protein</fullName>
    </submittedName>
</protein>
<organism evidence="1 2">
    <name type="scientific">Virgisporangium aurantiacum</name>
    <dbReference type="NCBI Taxonomy" id="175570"/>
    <lineage>
        <taxon>Bacteria</taxon>
        <taxon>Bacillati</taxon>
        <taxon>Actinomycetota</taxon>
        <taxon>Actinomycetes</taxon>
        <taxon>Micromonosporales</taxon>
        <taxon>Micromonosporaceae</taxon>
        <taxon>Virgisporangium</taxon>
    </lineage>
</organism>
<dbReference type="Proteomes" id="UP000612585">
    <property type="component" value="Unassembled WGS sequence"/>
</dbReference>
<evidence type="ECO:0000313" key="1">
    <source>
        <dbReference type="EMBL" id="GIJ62082.1"/>
    </source>
</evidence>
<gene>
    <name evidence="1" type="ORF">Vau01_095980</name>
</gene>
<dbReference type="RefSeq" id="WP_204007489.1">
    <property type="nucleotide sequence ID" value="NZ_BOPG01000075.1"/>
</dbReference>
<accession>A0A8J4E7S8</accession>
<dbReference type="AlphaFoldDB" id="A0A8J4E7S8"/>
<dbReference type="Gene3D" id="3.10.150.10">
    <property type="entry name" value="DNA Polymerase III, subunit A, domain 2"/>
    <property type="match status" value="1"/>
</dbReference>